<keyword evidence="1" id="KW-0472">Membrane</keyword>
<dbReference type="AlphaFoldDB" id="K1RAC7"/>
<reference evidence="2" key="1">
    <citation type="journal article" date="2013" name="Environ. Microbiol.">
        <title>Microbiota from the distal guts of lean and obese adolescents exhibit partial functional redundancy besides clear differences in community structure.</title>
        <authorList>
            <person name="Ferrer M."/>
            <person name="Ruiz A."/>
            <person name="Lanza F."/>
            <person name="Haange S.B."/>
            <person name="Oberbach A."/>
            <person name="Till H."/>
            <person name="Bargiela R."/>
            <person name="Campoy C."/>
            <person name="Segura M.T."/>
            <person name="Richter M."/>
            <person name="von Bergen M."/>
            <person name="Seifert J."/>
            <person name="Suarez A."/>
        </authorList>
    </citation>
    <scope>NUCLEOTIDE SEQUENCE</scope>
</reference>
<comment type="caution">
    <text evidence="2">The sequence shown here is derived from an EMBL/GenBank/DDBJ whole genome shotgun (WGS) entry which is preliminary data.</text>
</comment>
<protein>
    <submittedName>
        <fullName evidence="2">Transmembrane protein Vexp3</fullName>
    </submittedName>
</protein>
<keyword evidence="1" id="KW-1133">Transmembrane helix</keyword>
<keyword evidence="1 2" id="KW-0812">Transmembrane</keyword>
<dbReference type="EMBL" id="AJWZ01011264">
    <property type="protein sequence ID" value="EKC45852.1"/>
    <property type="molecule type" value="Genomic_DNA"/>
</dbReference>
<organism evidence="2">
    <name type="scientific">human gut metagenome</name>
    <dbReference type="NCBI Taxonomy" id="408170"/>
    <lineage>
        <taxon>unclassified sequences</taxon>
        <taxon>metagenomes</taxon>
        <taxon>organismal metagenomes</taxon>
    </lineage>
</organism>
<feature type="non-terminal residue" evidence="2">
    <location>
        <position position="1"/>
    </location>
</feature>
<accession>K1RAC7</accession>
<evidence type="ECO:0000313" key="2">
    <source>
        <dbReference type="EMBL" id="EKC45852.1"/>
    </source>
</evidence>
<proteinExistence type="predicted"/>
<feature type="transmembrane region" description="Helical" evidence="1">
    <location>
        <begin position="22"/>
        <end position="43"/>
    </location>
</feature>
<gene>
    <name evidence="2" type="ORF">OBE_16635</name>
</gene>
<name>K1RAC7_9ZZZZ</name>
<sequence>GAEVDGFNKTLTSLEINISPKLMIYVVLFMSIALIISLLISSLRNLKKSPKELLIDTK</sequence>
<evidence type="ECO:0000256" key="1">
    <source>
        <dbReference type="SAM" id="Phobius"/>
    </source>
</evidence>